<evidence type="ECO:0000256" key="10">
    <source>
        <dbReference type="ARBA" id="ARBA00048970"/>
    </source>
</evidence>
<dbReference type="Pfam" id="PF01728">
    <property type="entry name" value="FtsJ"/>
    <property type="match status" value="1"/>
</dbReference>
<comment type="subcellular location">
    <subcellularLocation>
        <location evidence="11">Cytoplasm</location>
    </subcellularLocation>
</comment>
<evidence type="ECO:0000256" key="5">
    <source>
        <dbReference type="ARBA" id="ARBA00037569"/>
    </source>
</evidence>
<dbReference type="InterPro" id="IPR029063">
    <property type="entry name" value="SAM-dependent_MTases_sf"/>
</dbReference>
<feature type="domain" description="Ribosomal RNA methyltransferase FtsJ" evidence="13">
    <location>
        <begin position="22"/>
        <end position="197"/>
    </location>
</feature>
<proteinExistence type="inferred from homology"/>
<keyword evidence="4 11" id="KW-0949">S-adenosyl-L-methionine</keyword>
<evidence type="ECO:0000256" key="2">
    <source>
        <dbReference type="ARBA" id="ARBA00022603"/>
    </source>
</evidence>
<dbReference type="Gene3D" id="3.40.50.150">
    <property type="entry name" value="Vaccinia Virus protein VP39"/>
    <property type="match status" value="1"/>
</dbReference>
<comment type="catalytic activity">
    <reaction evidence="10 11">
        <text>uridine(2552) in 23S rRNA + S-adenosyl-L-methionine = 2'-O-methyluridine(2552) in 23S rRNA + S-adenosyl-L-homocysteine + H(+)</text>
        <dbReference type="Rhea" id="RHEA:42720"/>
        <dbReference type="Rhea" id="RHEA-COMP:10202"/>
        <dbReference type="Rhea" id="RHEA-COMP:10203"/>
        <dbReference type="ChEBI" id="CHEBI:15378"/>
        <dbReference type="ChEBI" id="CHEBI:57856"/>
        <dbReference type="ChEBI" id="CHEBI:59789"/>
        <dbReference type="ChEBI" id="CHEBI:65315"/>
        <dbReference type="ChEBI" id="CHEBI:74478"/>
        <dbReference type="EC" id="2.1.1.166"/>
    </reaction>
</comment>
<gene>
    <name evidence="11" type="primary">rlmE</name>
    <name evidence="11" type="synonym">ftsJ</name>
    <name evidence="11" type="synonym">rrmJ</name>
    <name evidence="14" type="ORF">C0197_01820</name>
</gene>
<evidence type="ECO:0000256" key="12">
    <source>
        <dbReference type="PIRSR" id="PIRSR005461-1"/>
    </source>
</evidence>
<dbReference type="PANTHER" id="PTHR10920">
    <property type="entry name" value="RIBOSOMAL RNA METHYLTRANSFERASE"/>
    <property type="match status" value="1"/>
</dbReference>
<dbReference type="InterPro" id="IPR002877">
    <property type="entry name" value="RNA_MeTrfase_FtsJ_dom"/>
</dbReference>
<evidence type="ECO:0000256" key="8">
    <source>
        <dbReference type="ARBA" id="ARBA00041995"/>
    </source>
</evidence>
<comment type="similarity">
    <text evidence="11">Belongs to the class I-like SAM-binding methyltransferase superfamily. RNA methyltransferase RlmE family.</text>
</comment>
<comment type="caution">
    <text evidence="14">The sequence shown here is derived from an EMBL/GenBank/DDBJ whole genome shotgun (WGS) entry which is preliminary data.</text>
</comment>
<dbReference type="HAMAP" id="MF_01547">
    <property type="entry name" value="RNA_methyltr_E"/>
    <property type="match status" value="1"/>
</dbReference>
<dbReference type="GO" id="GO:0005737">
    <property type="term" value="C:cytoplasm"/>
    <property type="evidence" value="ECO:0007669"/>
    <property type="project" value="UniProtKB-SubCell"/>
</dbReference>
<dbReference type="PANTHER" id="PTHR10920:SF18">
    <property type="entry name" value="RRNA METHYLTRANSFERASE 2, MITOCHONDRIAL"/>
    <property type="match status" value="1"/>
</dbReference>
<evidence type="ECO:0000256" key="3">
    <source>
        <dbReference type="ARBA" id="ARBA00022679"/>
    </source>
</evidence>
<organism evidence="14 15">
    <name type="scientific">Caldimicrobium thiodismutans</name>
    <dbReference type="NCBI Taxonomy" id="1653476"/>
    <lineage>
        <taxon>Bacteria</taxon>
        <taxon>Pseudomonadati</taxon>
        <taxon>Thermodesulfobacteriota</taxon>
        <taxon>Thermodesulfobacteria</taxon>
        <taxon>Thermodesulfobacteriales</taxon>
        <taxon>Thermodesulfobacteriaceae</taxon>
        <taxon>Caldimicrobium</taxon>
    </lineage>
</organism>
<evidence type="ECO:0000256" key="6">
    <source>
        <dbReference type="ARBA" id="ARBA00038861"/>
    </source>
</evidence>
<evidence type="ECO:0000256" key="11">
    <source>
        <dbReference type="HAMAP-Rule" id="MF_01547"/>
    </source>
</evidence>
<dbReference type="Proteomes" id="UP000235731">
    <property type="component" value="Unassembled WGS sequence"/>
</dbReference>
<dbReference type="GO" id="GO:0008650">
    <property type="term" value="F:rRNA (uridine-2'-O-)-methyltransferase activity"/>
    <property type="evidence" value="ECO:0007669"/>
    <property type="project" value="UniProtKB-UniRule"/>
</dbReference>
<keyword evidence="3 11" id="KW-0808">Transferase</keyword>
<dbReference type="EC" id="2.1.1.166" evidence="6 11"/>
<feature type="binding site" evidence="11">
    <location>
        <position position="91"/>
    </location>
    <ligand>
        <name>S-adenosyl-L-methionine</name>
        <dbReference type="ChEBI" id="CHEBI:59789"/>
    </ligand>
</feature>
<dbReference type="PIRSF" id="PIRSF005461">
    <property type="entry name" value="23S_rRNA_mtase"/>
    <property type="match status" value="1"/>
</dbReference>
<evidence type="ECO:0000256" key="7">
    <source>
        <dbReference type="ARBA" id="ARBA00041129"/>
    </source>
</evidence>
<reference evidence="14 15" key="1">
    <citation type="submission" date="2018-01" db="EMBL/GenBank/DDBJ databases">
        <title>Metagenomic assembled genomes from two thermal pools in the Uzon Caldera, Kamchatka, Russia.</title>
        <authorList>
            <person name="Wilkins L."/>
            <person name="Ettinger C."/>
        </authorList>
    </citation>
    <scope>NUCLEOTIDE SEQUENCE [LARGE SCALE GENOMIC DNA]</scope>
    <source>
        <strain evidence="14">ZAV-15</strain>
    </source>
</reference>
<name>A0A2N7PKI8_9BACT</name>
<keyword evidence="2 11" id="KW-0489">Methyltransferase</keyword>
<dbReference type="SUPFAM" id="SSF53335">
    <property type="entry name" value="S-adenosyl-L-methionine-dependent methyltransferases"/>
    <property type="match status" value="1"/>
</dbReference>
<evidence type="ECO:0000259" key="13">
    <source>
        <dbReference type="Pfam" id="PF01728"/>
    </source>
</evidence>
<feature type="active site" description="Proton acceptor" evidence="11 12">
    <location>
        <position position="154"/>
    </location>
</feature>
<feature type="binding site" evidence="11">
    <location>
        <position position="54"/>
    </location>
    <ligand>
        <name>S-adenosyl-L-methionine</name>
        <dbReference type="ChEBI" id="CHEBI:59789"/>
    </ligand>
</feature>
<sequence>MKKSGKNPWFDKWAALAKEKGYPARSVFKLKEIQEKFQIIKPGFKVLDLGASPGSWSQFVCEVVGKEGKVVGVDLEPVKFHSRLFTFLQKDVFDLDKRDFEELGFTEFDVILSDMAPKTTGIEDRDHLRSVELVLKALELCKEFLKKGGSAVVKIFDGPELPRVRKEFEKIFGSVKIFRPKATRKGSKELFLIGLNKK</sequence>
<dbReference type="AlphaFoldDB" id="A0A2N7PKI8"/>
<feature type="binding site" evidence="11">
    <location>
        <position position="74"/>
    </location>
    <ligand>
        <name>S-adenosyl-L-methionine</name>
        <dbReference type="ChEBI" id="CHEBI:59789"/>
    </ligand>
</feature>
<evidence type="ECO:0000313" key="14">
    <source>
        <dbReference type="EMBL" id="PMP63805.1"/>
    </source>
</evidence>
<dbReference type="EMBL" id="PNIE01000027">
    <property type="protein sequence ID" value="PMP63805.1"/>
    <property type="molecule type" value="Genomic_DNA"/>
</dbReference>
<accession>A0A2N7PKI8</accession>
<feature type="binding site" evidence="11">
    <location>
        <position position="114"/>
    </location>
    <ligand>
        <name>S-adenosyl-L-methionine</name>
        <dbReference type="ChEBI" id="CHEBI:59789"/>
    </ligand>
</feature>
<dbReference type="InterPro" id="IPR050082">
    <property type="entry name" value="RNA_methyltr_RlmE"/>
</dbReference>
<dbReference type="InterPro" id="IPR015507">
    <property type="entry name" value="rRNA-MeTfrase_E"/>
</dbReference>
<feature type="binding site" evidence="11">
    <location>
        <position position="56"/>
    </location>
    <ligand>
        <name>S-adenosyl-L-methionine</name>
        <dbReference type="ChEBI" id="CHEBI:59789"/>
    </ligand>
</feature>
<evidence type="ECO:0000256" key="9">
    <source>
        <dbReference type="ARBA" id="ARBA00042745"/>
    </source>
</evidence>
<evidence type="ECO:0000313" key="15">
    <source>
        <dbReference type="Proteomes" id="UP000235731"/>
    </source>
</evidence>
<comment type="function">
    <text evidence="5 11">Specifically methylates the uridine in position 2552 of 23S rRNA at the 2'-O position of the ribose in the fully assembled 50S ribosomal subunit.</text>
</comment>
<keyword evidence="11" id="KW-0963">Cytoplasm</keyword>
<evidence type="ECO:0000256" key="1">
    <source>
        <dbReference type="ARBA" id="ARBA00022552"/>
    </source>
</evidence>
<evidence type="ECO:0000256" key="4">
    <source>
        <dbReference type="ARBA" id="ARBA00022691"/>
    </source>
</evidence>
<keyword evidence="1 11" id="KW-0698">rRNA processing</keyword>
<protein>
    <recommendedName>
        <fullName evidence="7 11">Ribosomal RNA large subunit methyltransferase E</fullName>
        <ecNumber evidence="6 11">2.1.1.166</ecNumber>
    </recommendedName>
    <alternativeName>
        <fullName evidence="9 11">23S rRNA Um2552 methyltransferase</fullName>
    </alternativeName>
    <alternativeName>
        <fullName evidence="8 11">rRNA (uridine-2'-O-)-methyltransferase</fullName>
    </alternativeName>
</protein>